<evidence type="ECO:0000256" key="14">
    <source>
        <dbReference type="SAM" id="SignalP"/>
    </source>
</evidence>
<dbReference type="GO" id="GO:0070006">
    <property type="term" value="F:metalloaminopeptidase activity"/>
    <property type="evidence" value="ECO:0007669"/>
    <property type="project" value="TreeGrafter"/>
</dbReference>
<evidence type="ECO:0000259" key="16">
    <source>
        <dbReference type="Pfam" id="PF11838"/>
    </source>
</evidence>
<evidence type="ECO:0000256" key="7">
    <source>
        <dbReference type="ARBA" id="ARBA00022723"/>
    </source>
</evidence>
<dbReference type="Gene3D" id="1.10.3480.20">
    <property type="match status" value="1"/>
</dbReference>
<accession>A0A4S2JMT8</accession>
<comment type="subcellular location">
    <subcellularLocation>
        <location evidence="2">Cell membrane</location>
        <topology evidence="2">Lipid-anchor</topology>
        <topology evidence="2">GPI-anchor</topology>
    </subcellularLocation>
</comment>
<dbReference type="InterPro" id="IPR038596">
    <property type="entry name" value="Janus_sf"/>
</dbReference>
<comment type="caution">
    <text evidence="18">The sequence shown here is derived from an EMBL/GenBank/DDBJ whole genome shotgun (WGS) entry which is preliminary data.</text>
</comment>
<dbReference type="Pfam" id="PF05005">
    <property type="entry name" value="Ocnus"/>
    <property type="match status" value="1"/>
</dbReference>
<organism evidence="18 19">
    <name type="scientific">Temnothorax longispinosus</name>
    <dbReference type="NCBI Taxonomy" id="300112"/>
    <lineage>
        <taxon>Eukaryota</taxon>
        <taxon>Metazoa</taxon>
        <taxon>Ecdysozoa</taxon>
        <taxon>Arthropoda</taxon>
        <taxon>Hexapoda</taxon>
        <taxon>Insecta</taxon>
        <taxon>Pterygota</taxon>
        <taxon>Neoptera</taxon>
        <taxon>Endopterygota</taxon>
        <taxon>Hymenoptera</taxon>
        <taxon>Apocrita</taxon>
        <taxon>Aculeata</taxon>
        <taxon>Formicoidea</taxon>
        <taxon>Formicidae</taxon>
        <taxon>Myrmicinae</taxon>
        <taxon>Temnothorax</taxon>
    </lineage>
</organism>
<dbReference type="GO" id="GO:0043171">
    <property type="term" value="P:peptide catabolic process"/>
    <property type="evidence" value="ECO:0007669"/>
    <property type="project" value="TreeGrafter"/>
</dbReference>
<protein>
    <recommendedName>
        <fullName evidence="20">Aminopeptidase</fullName>
    </recommendedName>
</protein>
<evidence type="ECO:0000259" key="17">
    <source>
        <dbReference type="Pfam" id="PF17900"/>
    </source>
</evidence>
<keyword evidence="19" id="KW-1185">Reference proteome</keyword>
<dbReference type="InterPro" id="IPR045357">
    <property type="entry name" value="Aminopeptidase_N-like_N"/>
</dbReference>
<feature type="domain" description="Peptidase M1 membrane alanine aminopeptidase" evidence="15">
    <location>
        <begin position="307"/>
        <end position="382"/>
    </location>
</feature>
<feature type="binding site" evidence="13">
    <location>
        <position position="831"/>
    </location>
    <ligand>
        <name>substrate</name>
    </ligand>
</feature>
<name>A0A4S2JMT8_9HYME</name>
<evidence type="ECO:0000256" key="11">
    <source>
        <dbReference type="ARBA" id="ARBA00023288"/>
    </source>
</evidence>
<evidence type="ECO:0000256" key="8">
    <source>
        <dbReference type="ARBA" id="ARBA00022801"/>
    </source>
</evidence>
<comment type="similarity">
    <text evidence="3">Belongs to the peptidase M1 family.</text>
</comment>
<evidence type="ECO:0000256" key="12">
    <source>
        <dbReference type="PIRSR" id="PIRSR607702-1"/>
    </source>
</evidence>
<dbReference type="GO" id="GO:0098552">
    <property type="term" value="C:side of membrane"/>
    <property type="evidence" value="ECO:0007669"/>
    <property type="project" value="UniProtKB-KW"/>
</dbReference>
<sequence>MQKSIWKSSAMEFIKFLLSGHLILIFVTAFSPDGNPNIKFDTAVPELTADFRLPAHIVPRHYNIELDIDMYTFQGTCNISLDTTTINTHNLPSNISLHSVNLIITNATLIEGVGANALIKYNLHDIIYVTKQEIAILDFKHKLSPIYNYTLNIVFSSIVAESGGLFKTSITSYVNRDGHKEWVIATRNSAIGTRRLFPCWDEPGLKANFTINLKYHNSYTALSNMPVISSRRSKDNNEIMARFATTPAIPTYLVAIVLIRSSVISFTADFKLWSRQQMRENIRDAGGIITKFTQAFEDEWPILGKFLREQHFAIPGWLDDGVDKWQMVFYREENIIYNKELDPIARKIEVSRLIARKLASQLIGSVTRASWWSHMWLHEGPAILRMLQHLIGIKVFQKGINIYLRKPSASPNDFWFAMQAAHNEAVVTGQFNITGMIEPWLKRYHYPVLNVMQYSEYYTMVNVSIHNTPEARWIPVTYTTQPDINFNKLVGRLLQPPVSYLEFGFNASYSADDWIIFNIQQVGYYRVNYDDYSWKRIARFLSSENYTEIHVLNRAQIIDDAFHFMMSGKLQSYIFWELTSYLLQETDYIAWYPMLKVFERISNIYPFPESQVKIKEMVLSRLVPLLRKIGYKECHPDENNEECPKDENHLLKSLRQEAAKWACVFGDVDCRREANAKLRSHLLNLAIDYSLPWWRKWTFCHGLSTADNVTINKVYDIYLKQSDTKILEFLTCSDNYRQVISMLMEGMKLTPRRGSSTREKEQNKRDYINMFHYIVERYANNESALDYILSNWVKIKPDTYSTVVSTRRFARMSELLDKVPDVDIDGHGRFKYILINVQDNVGKASKKIVRGYARAQWHADIFDQVDEQIKKHAGLQANCVGGGRIEHDPDEKTIKVYGYSQGFGKADHQISVELLKKKYLPTTSRGQTTIPNNLLLQIHYYKYSAREY</sequence>
<evidence type="ECO:0000256" key="6">
    <source>
        <dbReference type="ARBA" id="ARBA00022670"/>
    </source>
</evidence>
<dbReference type="InterPro" id="IPR024571">
    <property type="entry name" value="ERAP1-like_C_dom"/>
</dbReference>
<dbReference type="GO" id="GO:0006508">
    <property type="term" value="P:proteolysis"/>
    <property type="evidence" value="ECO:0007669"/>
    <property type="project" value="UniProtKB-KW"/>
</dbReference>
<dbReference type="InterPro" id="IPR050344">
    <property type="entry name" value="Peptidase_M1_aminopeptidases"/>
</dbReference>
<evidence type="ECO:0000256" key="4">
    <source>
        <dbReference type="ARBA" id="ARBA00010971"/>
    </source>
</evidence>
<comment type="cofactor">
    <cofactor evidence="1">
        <name>Zn(2+)</name>
        <dbReference type="ChEBI" id="CHEBI:29105"/>
    </cofactor>
</comment>
<dbReference type="Gene3D" id="1.10.390.10">
    <property type="entry name" value="Neutral Protease Domain 2"/>
    <property type="match status" value="2"/>
</dbReference>
<comment type="similarity">
    <text evidence="4">Belongs to the janus family.</text>
</comment>
<keyword evidence="5" id="KW-0336">GPI-anchor</keyword>
<dbReference type="SUPFAM" id="SSF143724">
    <property type="entry name" value="PHP14-like"/>
    <property type="match status" value="1"/>
</dbReference>
<dbReference type="InterPro" id="IPR001930">
    <property type="entry name" value="Peptidase_M1"/>
</dbReference>
<dbReference type="GO" id="GO:0005615">
    <property type="term" value="C:extracellular space"/>
    <property type="evidence" value="ECO:0007669"/>
    <property type="project" value="TreeGrafter"/>
</dbReference>
<evidence type="ECO:0000256" key="9">
    <source>
        <dbReference type="ARBA" id="ARBA00022833"/>
    </source>
</evidence>
<evidence type="ECO:0000256" key="10">
    <source>
        <dbReference type="ARBA" id="ARBA00023049"/>
    </source>
</evidence>
<dbReference type="SUPFAM" id="SSF63737">
    <property type="entry name" value="Leukotriene A4 hydrolase N-terminal domain"/>
    <property type="match status" value="1"/>
</dbReference>
<dbReference type="PANTHER" id="PTHR11533:SF294">
    <property type="entry name" value="THYROTROPIN-RELEASING HORMONE-DEGRADING ECTOENZYME"/>
    <property type="match status" value="1"/>
</dbReference>
<dbReference type="GO" id="GO:0005886">
    <property type="term" value="C:plasma membrane"/>
    <property type="evidence" value="ECO:0007669"/>
    <property type="project" value="UniProtKB-SubCell"/>
</dbReference>
<dbReference type="InterPro" id="IPR042097">
    <property type="entry name" value="Aminopeptidase_N-like_N_sf"/>
</dbReference>
<evidence type="ECO:0000256" key="1">
    <source>
        <dbReference type="ARBA" id="ARBA00001947"/>
    </source>
</evidence>
<dbReference type="GO" id="GO:0042277">
    <property type="term" value="F:peptide binding"/>
    <property type="evidence" value="ECO:0007669"/>
    <property type="project" value="TreeGrafter"/>
</dbReference>
<reference evidence="18 19" key="1">
    <citation type="journal article" date="2019" name="Philos. Trans. R. Soc. Lond., B, Biol. Sci.">
        <title>Ant behaviour and brain gene expression of defending hosts depend on the ecological success of the intruding social parasite.</title>
        <authorList>
            <person name="Kaur R."/>
            <person name="Stoldt M."/>
            <person name="Jongepier E."/>
            <person name="Feldmeyer B."/>
            <person name="Menzel F."/>
            <person name="Bornberg-Bauer E."/>
            <person name="Foitzik S."/>
        </authorList>
    </citation>
    <scope>NUCLEOTIDE SEQUENCE [LARGE SCALE GENOMIC DNA]</scope>
    <source>
        <tissue evidence="18">Whole body</tissue>
    </source>
</reference>
<evidence type="ECO:0008006" key="20">
    <source>
        <dbReference type="Google" id="ProtNLM"/>
    </source>
</evidence>
<feature type="signal peptide" evidence="14">
    <location>
        <begin position="1"/>
        <end position="29"/>
    </location>
</feature>
<gene>
    <name evidence="18" type="ORF">DBV15_04668</name>
</gene>
<dbReference type="SUPFAM" id="SSF55486">
    <property type="entry name" value="Metalloproteases ('zincins'), catalytic domain"/>
    <property type="match status" value="1"/>
</dbReference>
<dbReference type="Pfam" id="PF11838">
    <property type="entry name" value="ERAP1_C"/>
    <property type="match status" value="1"/>
</dbReference>
<feature type="domain" description="Aminopeptidase N-like N-terminal" evidence="17">
    <location>
        <begin position="58"/>
        <end position="253"/>
    </location>
</feature>
<keyword evidence="14" id="KW-0732">Signal</keyword>
<dbReference type="Gene3D" id="2.60.40.1910">
    <property type="match status" value="1"/>
</dbReference>
<evidence type="ECO:0000313" key="19">
    <source>
        <dbReference type="Proteomes" id="UP000310200"/>
    </source>
</evidence>
<dbReference type="PANTHER" id="PTHR11533">
    <property type="entry name" value="PROTEASE M1 ZINC METALLOPROTEASE"/>
    <property type="match status" value="1"/>
</dbReference>
<dbReference type="EMBL" id="QBLH01003535">
    <property type="protein sequence ID" value="TGZ37495.1"/>
    <property type="molecule type" value="Genomic_DNA"/>
</dbReference>
<dbReference type="AlphaFoldDB" id="A0A4S2JMT8"/>
<keyword evidence="5" id="KW-0472">Membrane</keyword>
<feature type="active site" description="Proton acceptor" evidence="12">
    <location>
        <position position="858"/>
    </location>
</feature>
<evidence type="ECO:0000256" key="5">
    <source>
        <dbReference type="ARBA" id="ARBA00022622"/>
    </source>
</evidence>
<keyword evidence="11" id="KW-0449">Lipoprotein</keyword>
<keyword evidence="9" id="KW-0862">Zinc</keyword>
<evidence type="ECO:0000259" key="15">
    <source>
        <dbReference type="Pfam" id="PF01433"/>
    </source>
</evidence>
<dbReference type="Pfam" id="PF17900">
    <property type="entry name" value="Peptidase_M1_N"/>
    <property type="match status" value="1"/>
</dbReference>
<evidence type="ECO:0000256" key="2">
    <source>
        <dbReference type="ARBA" id="ARBA00004609"/>
    </source>
</evidence>
<evidence type="ECO:0000256" key="13">
    <source>
        <dbReference type="PIRSR" id="PIRSR607702-2"/>
    </source>
</evidence>
<keyword evidence="10" id="KW-0482">Metalloprotease</keyword>
<keyword evidence="5" id="KW-0325">Glycoprotein</keyword>
<dbReference type="STRING" id="300112.A0A4S2JMT8"/>
<feature type="chain" id="PRO_5020320372" description="Aminopeptidase" evidence="14">
    <location>
        <begin position="30"/>
        <end position="948"/>
    </location>
</feature>
<proteinExistence type="inferred from homology"/>
<dbReference type="InterPro" id="IPR014782">
    <property type="entry name" value="Peptidase_M1_dom"/>
</dbReference>
<evidence type="ECO:0000313" key="18">
    <source>
        <dbReference type="EMBL" id="TGZ37495.1"/>
    </source>
</evidence>
<dbReference type="GO" id="GO:0005737">
    <property type="term" value="C:cytoplasm"/>
    <property type="evidence" value="ECO:0007669"/>
    <property type="project" value="TreeGrafter"/>
</dbReference>
<dbReference type="InterPro" id="IPR027268">
    <property type="entry name" value="Peptidase_M4/M1_CTD_sf"/>
</dbReference>
<keyword evidence="6" id="KW-0645">Protease</keyword>
<feature type="domain" description="ERAP1-like C-terminal" evidence="16">
    <location>
        <begin position="514"/>
        <end position="800"/>
    </location>
</feature>
<dbReference type="PRINTS" id="PR00756">
    <property type="entry name" value="ALADIPTASE"/>
</dbReference>
<keyword evidence="8" id="KW-0378">Hydrolase</keyword>
<dbReference type="Proteomes" id="UP000310200">
    <property type="component" value="Unassembled WGS sequence"/>
</dbReference>
<dbReference type="Gene3D" id="3.50.20.20">
    <property type="entry name" value="Janus/Ocnus"/>
    <property type="match status" value="1"/>
</dbReference>
<dbReference type="InterPro" id="IPR007702">
    <property type="entry name" value="Janus"/>
</dbReference>
<keyword evidence="7" id="KW-0479">Metal-binding</keyword>
<dbReference type="Pfam" id="PF01433">
    <property type="entry name" value="Peptidase_M1"/>
    <property type="match status" value="1"/>
</dbReference>
<dbReference type="Gene3D" id="2.60.40.1730">
    <property type="entry name" value="tricorn interacting facor f3 domain"/>
    <property type="match status" value="1"/>
</dbReference>
<dbReference type="GO" id="GO:0008270">
    <property type="term" value="F:zinc ion binding"/>
    <property type="evidence" value="ECO:0007669"/>
    <property type="project" value="InterPro"/>
</dbReference>
<evidence type="ECO:0000256" key="3">
    <source>
        <dbReference type="ARBA" id="ARBA00010136"/>
    </source>
</evidence>